<dbReference type="InterPro" id="IPR013517">
    <property type="entry name" value="FG-GAP"/>
</dbReference>
<evidence type="ECO:0000259" key="3">
    <source>
        <dbReference type="Pfam" id="PF01833"/>
    </source>
</evidence>
<dbReference type="InterPro" id="IPR026444">
    <property type="entry name" value="Secre_tail"/>
</dbReference>
<protein>
    <recommendedName>
        <fullName evidence="7">SbsA Ig-like domain-containing protein</fullName>
    </recommendedName>
</protein>
<feature type="chain" id="PRO_5012783360" description="SbsA Ig-like domain-containing protein" evidence="2">
    <location>
        <begin position="27"/>
        <end position="1702"/>
    </location>
</feature>
<feature type="domain" description="SbsA Ig-like" evidence="4">
    <location>
        <begin position="589"/>
        <end position="694"/>
    </location>
</feature>
<evidence type="ECO:0000313" key="5">
    <source>
        <dbReference type="EMBL" id="OUJ69801.1"/>
    </source>
</evidence>
<dbReference type="InterPro" id="IPR002909">
    <property type="entry name" value="IPT_dom"/>
</dbReference>
<evidence type="ECO:0008006" key="7">
    <source>
        <dbReference type="Google" id="ProtNLM"/>
    </source>
</evidence>
<sequence length="1702" mass="171321">MTKAVSAPLWPLFFLLVASSTSLTQAQTLTVLNREPAANTNTAAVAINVKLTFSQDLQATSVSAVTLHSRRAGGRKAGTITTSGTMLTVDPASDFLPGEPISVSVSRTVQGITAVLAAPQVYQFTTAVGGTGRGNFLAGASLSIPGQPAGIAIGDVDGDGDVDLLVSSRSTNKILVHLNGGDATGSNTGTFSGNQTVAVGLSPTTVALADVDNDGDLDLLAANTTAGTVSVRLNGGDATGSATGFFTGNQEVSVGLNPSALATGDVDGDGDLDLLTLNRTSGTVSVRLNGGDDTGSATGVFSGSQDLSFGSSPTSLALGDVDNDGDLDLFVTNIGIVTVRLNGGDATGTNSGTFRNGQTVFVGAQPVDLAVGDVNGDGALDLLTANAESGTVSVRLKNRSTGYFTGSQEVAVGASLSTVALADVDADGDLDLIAADGSASGGTATTNQVQVRLNGGDATGSNSGVFTNGFSAIVGRTPIALILGDVDGDGDLDLLTANAGTSTVSVCLNQPPPPTITQFTPSRAVAGETVTLTGQALSNATLLVGGLPVPVTSNTATSLTFVVPTGATASQPTVVTTRYGSRNSTAFTVQLKVTSTTPTTNALNVVRDGSAVQINFSEPISAATATTLPVFSRQVGGQKAGTVTTQGSTLRFAATTGTSSTNFYPGEVVQVSVPSRIRNLGNTGATGHVFQFTTAVGGSGRANFRPGSDPIVYDTPYAVATADVDGDGDLDLVSSNFGAAGSTVSVLPNNGNGTFGYAAPIYAFSNTYSGPLFLTTGDLDGDGDIDIIIANGFQTGLLFNNGRGTFNFNIGPSVSSGTGISPHGITLGDVDGDGDLDLLTATYGNSVIVRFNNGSGRFTDGQTLMVGTGPIGITTADVDNDGDLDLLASVASSNSVAVRLNDGTGAFSGSVNVPVGSAPYNVTAADVDADGDLDLLTANQGSTGNGNTVSVCLNDGQGTFSRGSDSVVGLAPSDVVTADVDSDGDLDLLTTSYSTNKVSVRLNDGRGQFGGGSDPEVDTNTFTRTGALSLATGDLDNDGDLDFVTANTGNSTGNTVSVRLNQPAAPVLLSFTPAEGLPGTLVTLSGTGFTNVTAVTFNGVSAAFTVLSATQLTATVPPSATSGLLAVITPGGTATSSQPYIVTGAFTVSAVLPTRNQRNAARLSPVSVTFNQLISPAAASLGALHVLSQRAGGHKAGSVTASGNTLTFTPTVPFKPGETLTATLTTAVQNLSGRSLGTGQVFQFTTAAGSGSGAFPPLTVAASVVDNPLETAAADMDGDGDLDIVTLNYASAGSNAGASSLSIRFNDGKATFSGTTTVFIGRNASALAVADADNDGDLDLFTISDDYHQIDVRLNNGAGTSFTQGANVLVGHGALSLIAADVNADGYTDLLATNTSDNTVSIRLNNQVGGFLNSGEVNVSTTQAPLINPGWLAVADVDGDGDLDLITVNQNPNSFSVRLNNGAGVFSGNYLLALAGRPQCLRMADVNGDGVQDALVGFFDSRIQVLLGTGSGGFTNGTVVSVGNFPRFIAVGDIDGDSDLDLLAANGDAFSISIRVNNGQGQFSGTSSLTTGQNPSGITLADLDGDTDLDVLMANYTDGKVSISLNPGSLPTATQSATLAADITLYPNPAHQHFCFVLPPLNVTTLTLTLRNTVGQAVRTQVLRVPASQTAIEFDATGLAAGVYILQGQAGTHLFTKQVILE</sequence>
<evidence type="ECO:0000313" key="6">
    <source>
        <dbReference type="Proteomes" id="UP000194873"/>
    </source>
</evidence>
<dbReference type="EMBL" id="MTSE01000031">
    <property type="protein sequence ID" value="OUJ69801.1"/>
    <property type="molecule type" value="Genomic_DNA"/>
</dbReference>
<comment type="caution">
    <text evidence="5">The sequence shown here is derived from an EMBL/GenBank/DDBJ whole genome shotgun (WGS) entry which is preliminary data.</text>
</comment>
<dbReference type="Gene3D" id="2.60.40.10">
    <property type="entry name" value="Immunoglobulins"/>
    <property type="match status" value="2"/>
</dbReference>
<gene>
    <name evidence="5" type="ORF">BXP70_26190</name>
</gene>
<dbReference type="SUPFAM" id="SSF69318">
    <property type="entry name" value="Integrin alpha N-terminal domain"/>
    <property type="match status" value="3"/>
</dbReference>
<dbReference type="InterPro" id="IPR014756">
    <property type="entry name" value="Ig_E-set"/>
</dbReference>
<feature type="signal peptide" evidence="2">
    <location>
        <begin position="1"/>
        <end position="26"/>
    </location>
</feature>
<reference evidence="5 6" key="1">
    <citation type="submission" date="2017-01" db="EMBL/GenBank/DDBJ databases">
        <title>A new Hymenobacter.</title>
        <authorList>
            <person name="Liang Y."/>
            <person name="Feng F."/>
        </authorList>
    </citation>
    <scope>NUCLEOTIDE SEQUENCE [LARGE SCALE GENOMIC DNA]</scope>
    <source>
        <strain evidence="5">MIMBbqt21</strain>
    </source>
</reference>
<dbReference type="SUPFAM" id="SSF81296">
    <property type="entry name" value="E set domains"/>
    <property type="match status" value="2"/>
</dbReference>
<feature type="domain" description="SbsA Ig-like" evidence="4">
    <location>
        <begin position="28"/>
        <end position="126"/>
    </location>
</feature>
<accession>A0A243W6M2</accession>
<dbReference type="PANTHER" id="PTHR46580">
    <property type="entry name" value="SENSOR KINASE-RELATED"/>
    <property type="match status" value="1"/>
</dbReference>
<proteinExistence type="predicted"/>
<evidence type="ECO:0000256" key="1">
    <source>
        <dbReference type="ARBA" id="ARBA00022729"/>
    </source>
</evidence>
<keyword evidence="1 2" id="KW-0732">Signal</keyword>
<keyword evidence="6" id="KW-1185">Reference proteome</keyword>
<feature type="domain" description="IPT/TIG" evidence="3">
    <location>
        <begin position="514"/>
        <end position="588"/>
    </location>
</feature>
<dbReference type="Pfam" id="PF13205">
    <property type="entry name" value="Big_5"/>
    <property type="match status" value="3"/>
</dbReference>
<dbReference type="Proteomes" id="UP000194873">
    <property type="component" value="Unassembled WGS sequence"/>
</dbReference>
<dbReference type="Gene3D" id="2.130.10.130">
    <property type="entry name" value="Integrin alpha, N-terminal"/>
    <property type="match status" value="4"/>
</dbReference>
<dbReference type="InterPro" id="IPR032812">
    <property type="entry name" value="SbsA_Ig"/>
</dbReference>
<dbReference type="NCBIfam" id="TIGR04183">
    <property type="entry name" value="Por_Secre_tail"/>
    <property type="match status" value="1"/>
</dbReference>
<dbReference type="Gene3D" id="2.60.40.3710">
    <property type="match status" value="1"/>
</dbReference>
<dbReference type="PANTHER" id="PTHR46580:SF2">
    <property type="entry name" value="MAM DOMAIN-CONTAINING PROTEIN"/>
    <property type="match status" value="1"/>
</dbReference>
<dbReference type="Pfam" id="PF13517">
    <property type="entry name" value="FG-GAP_3"/>
    <property type="match status" value="10"/>
</dbReference>
<feature type="domain" description="IPT/TIG" evidence="3">
    <location>
        <begin position="1066"/>
        <end position="1139"/>
    </location>
</feature>
<dbReference type="InterPro" id="IPR013783">
    <property type="entry name" value="Ig-like_fold"/>
</dbReference>
<dbReference type="Pfam" id="PF01833">
    <property type="entry name" value="TIG"/>
    <property type="match status" value="2"/>
</dbReference>
<evidence type="ECO:0000259" key="4">
    <source>
        <dbReference type="Pfam" id="PF13205"/>
    </source>
</evidence>
<dbReference type="InterPro" id="IPR028994">
    <property type="entry name" value="Integrin_alpha_N"/>
</dbReference>
<organism evidence="5 6">
    <name type="scientific">Hymenobacter crusticola</name>
    <dbReference type="NCBI Taxonomy" id="1770526"/>
    <lineage>
        <taxon>Bacteria</taxon>
        <taxon>Pseudomonadati</taxon>
        <taxon>Bacteroidota</taxon>
        <taxon>Cytophagia</taxon>
        <taxon>Cytophagales</taxon>
        <taxon>Hymenobacteraceae</taxon>
        <taxon>Hymenobacter</taxon>
    </lineage>
</organism>
<name>A0A243W6M2_9BACT</name>
<evidence type="ECO:0000256" key="2">
    <source>
        <dbReference type="SAM" id="SignalP"/>
    </source>
</evidence>
<feature type="domain" description="SbsA Ig-like" evidence="4">
    <location>
        <begin position="1143"/>
        <end position="1246"/>
    </location>
</feature>